<dbReference type="AlphaFoldDB" id="A0ABD3VHR3"/>
<keyword evidence="3" id="KW-0539">Nucleus</keyword>
<organism evidence="5 6">
    <name type="scientific">Sinanodonta woodiana</name>
    <name type="common">Chinese pond mussel</name>
    <name type="synonym">Anodonta woodiana</name>
    <dbReference type="NCBI Taxonomy" id="1069815"/>
    <lineage>
        <taxon>Eukaryota</taxon>
        <taxon>Metazoa</taxon>
        <taxon>Spiralia</taxon>
        <taxon>Lophotrochozoa</taxon>
        <taxon>Mollusca</taxon>
        <taxon>Bivalvia</taxon>
        <taxon>Autobranchia</taxon>
        <taxon>Heteroconchia</taxon>
        <taxon>Palaeoheterodonta</taxon>
        <taxon>Unionida</taxon>
        <taxon>Unionoidea</taxon>
        <taxon>Unionidae</taxon>
        <taxon>Unioninae</taxon>
        <taxon>Sinanodonta</taxon>
    </lineage>
</organism>
<dbReference type="GO" id="GO:0005634">
    <property type="term" value="C:nucleus"/>
    <property type="evidence" value="ECO:0007669"/>
    <property type="project" value="UniProtKB-SubCell"/>
</dbReference>
<feature type="non-terminal residue" evidence="5">
    <location>
        <position position="506"/>
    </location>
</feature>
<gene>
    <name evidence="5" type="ORF">ACJMK2_007144</name>
</gene>
<sequence length="506" mass="57881">MAASIASMAQRKRKLADLTVDEFMSGEFDQSSSDSEPCEKPSSKKKDTKKKGLVTGHKKSLQKLKDSDPEFYQFLQDQDKSLLDFDASDEDKEEESDGDLEDEAVSESDAGEDDKNKVEEDDFDFDMSGSDSDDEDDNIHRPPAELEVMSGSSDEEEDNIEGKEKQKRKSQSKLVTMTMIKDWTQRFRDSVSPNLIHEVTSALKAAVQHVAGEAGTTKYRVEGSKAFNAIIRLCLIEMAPALQKMLDLPPLKDFQKPILPKPKNKKWMKVHIDIKNYLTNVLQLMTQLSDASMVNVMLKHIHRMVGYYACFPKLTKLLMKKVIVVWSTGEETSRVLAFLCINRLVLVKQEELLETCIKQMYMAYVKNCKFTSPNMLPMINFMQRTLVELFAMNFGLAYEYAFIYIRQLAIHLRNAITLKKKESVQAVYNWQYIHCIGLWVRVQTTLYPNDVLDPLIYPLTQIIIGTIKLVPTARYYPLRFHCVRALNAITSSTNTFIPVLPFLLEV</sequence>
<comment type="subcellular location">
    <subcellularLocation>
        <location evidence="1">Nucleus</location>
    </subcellularLocation>
</comment>
<feature type="compositionally biased region" description="Acidic residues" evidence="4">
    <location>
        <begin position="86"/>
        <end position="112"/>
    </location>
</feature>
<evidence type="ECO:0000313" key="6">
    <source>
        <dbReference type="Proteomes" id="UP001634394"/>
    </source>
</evidence>
<reference evidence="5 6" key="1">
    <citation type="submission" date="2024-11" db="EMBL/GenBank/DDBJ databases">
        <title>Chromosome-level genome assembly of the freshwater bivalve Anodonta woodiana.</title>
        <authorList>
            <person name="Chen X."/>
        </authorList>
    </citation>
    <scope>NUCLEOTIDE SEQUENCE [LARGE SCALE GENOMIC DNA]</scope>
    <source>
        <strain evidence="5">MN2024</strain>
        <tissue evidence="5">Gills</tissue>
    </source>
</reference>
<name>A0ABD3VHR3_SINWO</name>
<dbReference type="Pfam" id="PF03715">
    <property type="entry name" value="Noc2"/>
    <property type="match status" value="1"/>
</dbReference>
<proteinExistence type="inferred from homology"/>
<protein>
    <recommendedName>
        <fullName evidence="7">Nucleolar complex protein 2 homolog</fullName>
    </recommendedName>
</protein>
<keyword evidence="6" id="KW-1185">Reference proteome</keyword>
<accession>A0ABD3VHR3</accession>
<evidence type="ECO:0000256" key="4">
    <source>
        <dbReference type="SAM" id="MobiDB-lite"/>
    </source>
</evidence>
<evidence type="ECO:0000256" key="3">
    <source>
        <dbReference type="ARBA" id="ARBA00023242"/>
    </source>
</evidence>
<feature type="region of interest" description="Disordered" evidence="4">
    <location>
        <begin position="26"/>
        <end position="173"/>
    </location>
</feature>
<comment type="similarity">
    <text evidence="2">Belongs to the NOC2 family.</text>
</comment>
<feature type="compositionally biased region" description="Basic residues" evidence="4">
    <location>
        <begin position="46"/>
        <end position="62"/>
    </location>
</feature>
<evidence type="ECO:0000256" key="2">
    <source>
        <dbReference type="ARBA" id="ARBA00005907"/>
    </source>
</evidence>
<evidence type="ECO:0000313" key="5">
    <source>
        <dbReference type="EMBL" id="KAL3861057.1"/>
    </source>
</evidence>
<dbReference type="Proteomes" id="UP001634394">
    <property type="component" value="Unassembled WGS sequence"/>
</dbReference>
<comment type="caution">
    <text evidence="5">The sequence shown here is derived from an EMBL/GenBank/DDBJ whole genome shotgun (WGS) entry which is preliminary data.</text>
</comment>
<evidence type="ECO:0000256" key="1">
    <source>
        <dbReference type="ARBA" id="ARBA00004123"/>
    </source>
</evidence>
<dbReference type="PANTHER" id="PTHR12687">
    <property type="entry name" value="NUCLEOLAR COMPLEX 2 AND RAD4-RELATED"/>
    <property type="match status" value="1"/>
</dbReference>
<dbReference type="EMBL" id="JBJQND010000011">
    <property type="protein sequence ID" value="KAL3861057.1"/>
    <property type="molecule type" value="Genomic_DNA"/>
</dbReference>
<feature type="compositionally biased region" description="Acidic residues" evidence="4">
    <location>
        <begin position="119"/>
        <end position="137"/>
    </location>
</feature>
<dbReference type="PANTHER" id="PTHR12687:SF4">
    <property type="entry name" value="NUCLEOLAR COMPLEX PROTEIN 2 HOMOLOG"/>
    <property type="match status" value="1"/>
</dbReference>
<dbReference type="InterPro" id="IPR005343">
    <property type="entry name" value="Noc2"/>
</dbReference>
<evidence type="ECO:0008006" key="7">
    <source>
        <dbReference type="Google" id="ProtNLM"/>
    </source>
</evidence>